<proteinExistence type="predicted"/>
<accession>A0A8S1RL00</accession>
<evidence type="ECO:0000313" key="3">
    <source>
        <dbReference type="Proteomes" id="UP000692954"/>
    </source>
</evidence>
<keyword evidence="1" id="KW-0812">Transmembrane</keyword>
<keyword evidence="1" id="KW-0472">Membrane</keyword>
<comment type="caution">
    <text evidence="2">The sequence shown here is derived from an EMBL/GenBank/DDBJ whole genome shotgun (WGS) entry which is preliminary data.</text>
</comment>
<protein>
    <submittedName>
        <fullName evidence="2">Uncharacterized protein</fullName>
    </submittedName>
</protein>
<dbReference type="Proteomes" id="UP000692954">
    <property type="component" value="Unassembled WGS sequence"/>
</dbReference>
<sequence>MNFIGDPIDERGPIKTKIRYPIHREALSFVDQGSSEILITGIKQWIYGLHMLEVVKLDCQVVQESERRCLFMNQLIIQLNLTVVILFFWGRRENKRRK</sequence>
<dbReference type="AlphaFoldDB" id="A0A8S1RL00"/>
<keyword evidence="3" id="KW-1185">Reference proteome</keyword>
<evidence type="ECO:0000256" key="1">
    <source>
        <dbReference type="SAM" id="Phobius"/>
    </source>
</evidence>
<evidence type="ECO:0000313" key="2">
    <source>
        <dbReference type="EMBL" id="CAD8128856.1"/>
    </source>
</evidence>
<dbReference type="EMBL" id="CAJJDN010000198">
    <property type="protein sequence ID" value="CAD8128856.1"/>
    <property type="molecule type" value="Genomic_DNA"/>
</dbReference>
<name>A0A8S1RL00_9CILI</name>
<organism evidence="2 3">
    <name type="scientific">Paramecium sonneborni</name>
    <dbReference type="NCBI Taxonomy" id="65129"/>
    <lineage>
        <taxon>Eukaryota</taxon>
        <taxon>Sar</taxon>
        <taxon>Alveolata</taxon>
        <taxon>Ciliophora</taxon>
        <taxon>Intramacronucleata</taxon>
        <taxon>Oligohymenophorea</taxon>
        <taxon>Peniculida</taxon>
        <taxon>Parameciidae</taxon>
        <taxon>Paramecium</taxon>
    </lineage>
</organism>
<keyword evidence="1" id="KW-1133">Transmembrane helix</keyword>
<gene>
    <name evidence="2" type="ORF">PSON_ATCC_30995.1.T1980031</name>
</gene>
<feature type="transmembrane region" description="Helical" evidence="1">
    <location>
        <begin position="70"/>
        <end position="89"/>
    </location>
</feature>
<reference evidence="2" key="1">
    <citation type="submission" date="2021-01" db="EMBL/GenBank/DDBJ databases">
        <authorList>
            <consortium name="Genoscope - CEA"/>
            <person name="William W."/>
        </authorList>
    </citation>
    <scope>NUCLEOTIDE SEQUENCE</scope>
</reference>